<sequence>MTQVMKASDVRQNWSKLLNKVYRNQTRLVVEKSGIPVAALISTEDLDRLTKLEELRERNFSVLDEIGEKFKNVPAEEIEQEVNKVLVKIRAQNRRKSPVA</sequence>
<name>A0A0G0T4J3_9BACT</name>
<dbReference type="Gene3D" id="3.40.1620.10">
    <property type="entry name" value="YefM-like domain"/>
    <property type="match status" value="1"/>
</dbReference>
<dbReference type="EMBL" id="LBYB01000004">
    <property type="protein sequence ID" value="KKR42045.1"/>
    <property type="molecule type" value="Genomic_DNA"/>
</dbReference>
<dbReference type="AlphaFoldDB" id="A0A0G0T4J3"/>
<dbReference type="InterPro" id="IPR006442">
    <property type="entry name" value="Antitoxin_Phd/YefM"/>
</dbReference>
<dbReference type="NCBIfam" id="TIGR01552">
    <property type="entry name" value="phd_fam"/>
    <property type="match status" value="1"/>
</dbReference>
<evidence type="ECO:0000313" key="3">
    <source>
        <dbReference type="EMBL" id="KKR42045.1"/>
    </source>
</evidence>
<protein>
    <recommendedName>
        <fullName evidence="2">Antitoxin</fullName>
    </recommendedName>
</protein>
<comment type="similarity">
    <text evidence="1 2">Belongs to the phD/YefM antitoxin family.</text>
</comment>
<dbReference type="Proteomes" id="UP000034881">
    <property type="component" value="Unassembled WGS sequence"/>
</dbReference>
<gene>
    <name evidence="3" type="ORF">UT77_C0004G0029</name>
</gene>
<dbReference type="InterPro" id="IPR036165">
    <property type="entry name" value="YefM-like_sf"/>
</dbReference>
<accession>A0A0G0T4J3</accession>
<comment type="function">
    <text evidence="2">Antitoxin component of a type II toxin-antitoxin (TA) system.</text>
</comment>
<comment type="caution">
    <text evidence="3">The sequence shown here is derived from an EMBL/GenBank/DDBJ whole genome shotgun (WGS) entry which is preliminary data.</text>
</comment>
<reference evidence="3 4" key="1">
    <citation type="journal article" date="2015" name="Nature">
        <title>rRNA introns, odd ribosomes, and small enigmatic genomes across a large radiation of phyla.</title>
        <authorList>
            <person name="Brown C.T."/>
            <person name="Hug L.A."/>
            <person name="Thomas B.C."/>
            <person name="Sharon I."/>
            <person name="Castelle C.J."/>
            <person name="Singh A."/>
            <person name="Wilkins M.J."/>
            <person name="Williams K.H."/>
            <person name="Banfield J.F."/>
        </authorList>
    </citation>
    <scope>NUCLEOTIDE SEQUENCE [LARGE SCALE GENOMIC DNA]</scope>
</reference>
<evidence type="ECO:0000256" key="2">
    <source>
        <dbReference type="RuleBase" id="RU362080"/>
    </source>
</evidence>
<evidence type="ECO:0000313" key="4">
    <source>
        <dbReference type="Proteomes" id="UP000034881"/>
    </source>
</evidence>
<evidence type="ECO:0000256" key="1">
    <source>
        <dbReference type="ARBA" id="ARBA00009981"/>
    </source>
</evidence>
<dbReference type="Pfam" id="PF02604">
    <property type="entry name" value="PhdYeFM_antitox"/>
    <property type="match status" value="1"/>
</dbReference>
<proteinExistence type="inferred from homology"/>
<organism evidence="3 4">
    <name type="scientific">Candidatus Daviesbacteria bacterium GW2011_GWC2_40_12</name>
    <dbReference type="NCBI Taxonomy" id="1618431"/>
    <lineage>
        <taxon>Bacteria</taxon>
        <taxon>Candidatus Daviesiibacteriota</taxon>
    </lineage>
</organism>
<dbReference type="SUPFAM" id="SSF143120">
    <property type="entry name" value="YefM-like"/>
    <property type="match status" value="1"/>
</dbReference>